<organism evidence="2 3">
    <name type="scientific">Trematosphaeria pertusa</name>
    <dbReference type="NCBI Taxonomy" id="390896"/>
    <lineage>
        <taxon>Eukaryota</taxon>
        <taxon>Fungi</taxon>
        <taxon>Dikarya</taxon>
        <taxon>Ascomycota</taxon>
        <taxon>Pezizomycotina</taxon>
        <taxon>Dothideomycetes</taxon>
        <taxon>Pleosporomycetidae</taxon>
        <taxon>Pleosporales</taxon>
        <taxon>Massarineae</taxon>
        <taxon>Trematosphaeriaceae</taxon>
        <taxon>Trematosphaeria</taxon>
    </lineage>
</organism>
<feature type="compositionally biased region" description="Basic and acidic residues" evidence="1">
    <location>
        <begin position="42"/>
        <end position="61"/>
    </location>
</feature>
<reference evidence="2" key="1">
    <citation type="journal article" date="2020" name="Stud. Mycol.">
        <title>101 Dothideomycetes genomes: a test case for predicting lifestyles and emergence of pathogens.</title>
        <authorList>
            <person name="Haridas S."/>
            <person name="Albert R."/>
            <person name="Binder M."/>
            <person name="Bloem J."/>
            <person name="Labutti K."/>
            <person name="Salamov A."/>
            <person name="Andreopoulos B."/>
            <person name="Baker S."/>
            <person name="Barry K."/>
            <person name="Bills G."/>
            <person name="Bluhm B."/>
            <person name="Cannon C."/>
            <person name="Castanera R."/>
            <person name="Culley D."/>
            <person name="Daum C."/>
            <person name="Ezra D."/>
            <person name="Gonzalez J."/>
            <person name="Henrissat B."/>
            <person name="Kuo A."/>
            <person name="Liang C."/>
            <person name="Lipzen A."/>
            <person name="Lutzoni F."/>
            <person name="Magnuson J."/>
            <person name="Mondo S."/>
            <person name="Nolan M."/>
            <person name="Ohm R."/>
            <person name="Pangilinan J."/>
            <person name="Park H.-J."/>
            <person name="Ramirez L."/>
            <person name="Alfaro M."/>
            <person name="Sun H."/>
            <person name="Tritt A."/>
            <person name="Yoshinaga Y."/>
            <person name="Zwiers L.-H."/>
            <person name="Turgeon B."/>
            <person name="Goodwin S."/>
            <person name="Spatafora J."/>
            <person name="Crous P."/>
            <person name="Grigoriev I."/>
        </authorList>
    </citation>
    <scope>NUCLEOTIDE SEQUENCE</scope>
    <source>
        <strain evidence="2">CBS 122368</strain>
    </source>
</reference>
<dbReference type="GeneID" id="54573316"/>
<protein>
    <submittedName>
        <fullName evidence="2">Uncharacterized protein</fullName>
    </submittedName>
</protein>
<accession>A0A6A6IX58</accession>
<feature type="region of interest" description="Disordered" evidence="1">
    <location>
        <begin position="81"/>
        <end position="100"/>
    </location>
</feature>
<evidence type="ECO:0000313" key="2">
    <source>
        <dbReference type="EMBL" id="KAF2255145.1"/>
    </source>
</evidence>
<proteinExistence type="predicted"/>
<gene>
    <name evidence="2" type="ORF">BU26DRAFT_151325</name>
</gene>
<sequence length="209" mass="23370">MDDRPCTRSPRDSCDTANIADAIYGILPSRGASSSAAGPGKRSQDSKSAKRKGTADSDDYFRPSISLSRYNARGYWITTQSSKRGRLHQQPSPEGEMHQSTCLNLSTDNSTESDLWILPDFDEWELDTESPQLQESPRRRDAEWAPLVQRAVNSNRERLRRRLEGDGWDFVGGKYGEDGKALKEVDSVSEESVDDEFDVVVLPVVHVSC</sequence>
<keyword evidence="3" id="KW-1185">Reference proteome</keyword>
<feature type="region of interest" description="Disordered" evidence="1">
    <location>
        <begin position="29"/>
        <end position="63"/>
    </location>
</feature>
<name>A0A6A6IX58_9PLEO</name>
<dbReference type="AlphaFoldDB" id="A0A6A6IX58"/>
<evidence type="ECO:0000313" key="3">
    <source>
        <dbReference type="Proteomes" id="UP000800094"/>
    </source>
</evidence>
<dbReference type="Proteomes" id="UP000800094">
    <property type="component" value="Unassembled WGS sequence"/>
</dbReference>
<feature type="compositionally biased region" description="Low complexity" evidence="1">
    <location>
        <begin position="29"/>
        <end position="41"/>
    </location>
</feature>
<dbReference type="OrthoDB" id="3763456at2759"/>
<dbReference type="EMBL" id="ML987190">
    <property type="protein sequence ID" value="KAF2255145.1"/>
    <property type="molecule type" value="Genomic_DNA"/>
</dbReference>
<dbReference type="RefSeq" id="XP_033690149.1">
    <property type="nucleotide sequence ID" value="XM_033819986.1"/>
</dbReference>
<evidence type="ECO:0000256" key="1">
    <source>
        <dbReference type="SAM" id="MobiDB-lite"/>
    </source>
</evidence>